<comment type="similarity">
    <text evidence="7">Belongs to the glycosyltransferase 28 family.</text>
</comment>
<evidence type="ECO:0000256" key="2">
    <source>
        <dbReference type="ARBA" id="ARBA00012614"/>
    </source>
</evidence>
<feature type="domain" description="Glycosyl transferase family 28 C-terminal" evidence="8">
    <location>
        <begin position="124"/>
        <end position="196"/>
    </location>
</feature>
<dbReference type="VEuPathDB" id="FungiDB:SCODWIG_03804"/>
<dbReference type="PANTHER" id="PTHR47043">
    <property type="entry name" value="UDP-N-ACETYLGLUCOSAMINE TRANSFERASE SUBUNIT ALG13"/>
    <property type="match status" value="1"/>
</dbReference>
<dbReference type="InterPro" id="IPR052474">
    <property type="entry name" value="UDP-GlcNAc_transferase"/>
</dbReference>
<evidence type="ECO:0000256" key="7">
    <source>
        <dbReference type="RuleBase" id="RU362128"/>
    </source>
</evidence>
<evidence type="ECO:0000313" key="10">
    <source>
        <dbReference type="Proteomes" id="UP000262825"/>
    </source>
</evidence>
<name>A0A376BBH5_9ASCO</name>
<evidence type="ECO:0000256" key="4">
    <source>
        <dbReference type="ARBA" id="ARBA00024804"/>
    </source>
</evidence>
<comment type="subunit">
    <text evidence="1 7">Heterodimer with ALG14 to form a functional enzyme.</text>
</comment>
<accession>A0A376BBH5</accession>
<evidence type="ECO:0000259" key="8">
    <source>
        <dbReference type="Pfam" id="PF04101"/>
    </source>
</evidence>
<keyword evidence="10" id="KW-1185">Reference proteome</keyword>
<gene>
    <name evidence="7" type="primary">ALG13</name>
    <name evidence="9" type="ORF">SCODWIG_03804</name>
</gene>
<protein>
    <recommendedName>
        <fullName evidence="3 7">UDP-N-acetylglucosamine transferase subunit ALG13</fullName>
        <ecNumber evidence="2 7">2.4.1.141</ecNumber>
    </recommendedName>
    <alternativeName>
        <fullName evidence="5 7">Asparagine-linked glycosylation protein 13</fullName>
    </alternativeName>
</protein>
<proteinExistence type="inferred from homology"/>
<dbReference type="EMBL" id="UFAJ01001082">
    <property type="protein sequence ID" value="SSD62042.1"/>
    <property type="molecule type" value="Genomic_DNA"/>
</dbReference>
<dbReference type="GO" id="GO:0006488">
    <property type="term" value="P:dolichol-linked oligosaccharide biosynthetic process"/>
    <property type="evidence" value="ECO:0007669"/>
    <property type="project" value="TreeGrafter"/>
</dbReference>
<dbReference type="Gene3D" id="3.40.50.2000">
    <property type="entry name" value="Glycogen Phosphorylase B"/>
    <property type="match status" value="1"/>
</dbReference>
<evidence type="ECO:0000256" key="6">
    <source>
        <dbReference type="ARBA" id="ARBA00048184"/>
    </source>
</evidence>
<keyword evidence="7" id="KW-0808">Transferase</keyword>
<evidence type="ECO:0000256" key="3">
    <source>
        <dbReference type="ARBA" id="ARBA00017468"/>
    </source>
</evidence>
<dbReference type="GO" id="GO:0043541">
    <property type="term" value="C:UDP-N-acetylglucosamine transferase complex"/>
    <property type="evidence" value="ECO:0007669"/>
    <property type="project" value="TreeGrafter"/>
</dbReference>
<dbReference type="GO" id="GO:0004577">
    <property type="term" value="F:N-acetylglucosaminyldiphosphodolichol N-acetylglucosaminyltransferase activity"/>
    <property type="evidence" value="ECO:0007669"/>
    <property type="project" value="UniProtKB-EC"/>
</dbReference>
<organism evidence="9 10">
    <name type="scientific">Saccharomycodes ludwigii</name>
    <dbReference type="NCBI Taxonomy" id="36035"/>
    <lineage>
        <taxon>Eukaryota</taxon>
        <taxon>Fungi</taxon>
        <taxon>Dikarya</taxon>
        <taxon>Ascomycota</taxon>
        <taxon>Saccharomycotina</taxon>
        <taxon>Saccharomycetes</taxon>
        <taxon>Saccharomycodales</taxon>
        <taxon>Saccharomycodaceae</taxon>
        <taxon>Saccharomycodes</taxon>
    </lineage>
</organism>
<dbReference type="EC" id="2.4.1.141" evidence="2 7"/>
<sequence>MTNRIYVTVGATVPFPKLINQVISNLDKIILLEGTGNTEFIIQYGRNYTQQFIDAIKKSYEGETGQDCNIISLDDTTVADNSIEKDDLYELYFKYFRNKDNNNKCLYVTIPRFKKLKILGFELSGYINELLYDYQPNIIITHAGTGSLLDGLRLAGRKQKPKRSIICVINDELMDNHQVDIAKKFSECKYVKSCYPSEMGDLFKNMCGGNFPFSVGSGGDDIVEFPSGYNKQFENEVLLG</sequence>
<evidence type="ECO:0000256" key="5">
    <source>
        <dbReference type="ARBA" id="ARBA00032061"/>
    </source>
</evidence>
<dbReference type="AlphaFoldDB" id="A0A376BBH5"/>
<keyword evidence="7" id="KW-0256">Endoplasmic reticulum</keyword>
<comment type="subcellular location">
    <subcellularLocation>
        <location evidence="7">Endoplasmic reticulum</location>
    </subcellularLocation>
</comment>
<dbReference type="InterPro" id="IPR007235">
    <property type="entry name" value="Glyco_trans_28_C"/>
</dbReference>
<evidence type="ECO:0000256" key="1">
    <source>
        <dbReference type="ARBA" id="ARBA00011198"/>
    </source>
</evidence>
<comment type="function">
    <text evidence="4 7">Involved in protein N-glycosylation. Essential for the second step of the dolichol-linked oligosaccharide pathway.</text>
</comment>
<reference evidence="10" key="1">
    <citation type="submission" date="2018-06" db="EMBL/GenBank/DDBJ databases">
        <authorList>
            <person name="Guldener U."/>
        </authorList>
    </citation>
    <scope>NUCLEOTIDE SEQUENCE [LARGE SCALE GENOMIC DNA]</scope>
    <source>
        <strain evidence="10">UTAD17</strain>
    </source>
</reference>
<comment type="catalytic activity">
    <reaction evidence="6">
        <text>an N-acetyl-alpha-D-glucosaminyl-diphospho-di-trans,poly-cis-dolichol + UDP-N-acetyl-alpha-D-glucosamine = an N,N'-diacetylchitobiosyl-diphospho-di-trans,poly-cis-dolichol + UDP + H(+)</text>
        <dbReference type="Rhea" id="RHEA:23380"/>
        <dbReference type="Rhea" id="RHEA-COMP:19507"/>
        <dbReference type="Rhea" id="RHEA-COMP:19510"/>
        <dbReference type="ChEBI" id="CHEBI:15378"/>
        <dbReference type="ChEBI" id="CHEBI:57269"/>
        <dbReference type="ChEBI" id="CHEBI:57705"/>
        <dbReference type="ChEBI" id="CHEBI:58223"/>
        <dbReference type="ChEBI" id="CHEBI:58427"/>
        <dbReference type="EC" id="2.4.1.141"/>
    </reaction>
</comment>
<evidence type="ECO:0000313" key="9">
    <source>
        <dbReference type="EMBL" id="SSD62042.1"/>
    </source>
</evidence>
<dbReference type="PANTHER" id="PTHR47043:SF1">
    <property type="entry name" value="UDP-N-ACETYLGLUCOSAMINE TRANSFERASE SUBUNIT ALG13"/>
    <property type="match status" value="1"/>
</dbReference>
<dbReference type="Proteomes" id="UP000262825">
    <property type="component" value="Unassembled WGS sequence"/>
</dbReference>
<dbReference type="Pfam" id="PF04101">
    <property type="entry name" value="Glyco_tran_28_C"/>
    <property type="match status" value="1"/>
</dbReference>
<keyword evidence="7" id="KW-0328">Glycosyltransferase</keyword>